<gene>
    <name evidence="2" type="ORF">SCOCK_690034</name>
</gene>
<dbReference type="AlphaFoldDB" id="A0A9W4E2N0"/>
<organism evidence="2 3">
    <name type="scientific">Actinacidiphila cocklensis</name>
    <dbReference type="NCBI Taxonomy" id="887465"/>
    <lineage>
        <taxon>Bacteria</taxon>
        <taxon>Bacillati</taxon>
        <taxon>Actinomycetota</taxon>
        <taxon>Actinomycetes</taxon>
        <taxon>Kitasatosporales</taxon>
        <taxon>Streptomycetaceae</taxon>
        <taxon>Actinacidiphila</taxon>
    </lineage>
</organism>
<comment type="caution">
    <text evidence="2">The sequence shown here is derived from an EMBL/GenBank/DDBJ whole genome shotgun (WGS) entry which is preliminary data.</text>
</comment>
<evidence type="ECO:0000313" key="3">
    <source>
        <dbReference type="Proteomes" id="UP001152519"/>
    </source>
</evidence>
<evidence type="ECO:0000313" key="2">
    <source>
        <dbReference type="EMBL" id="CAG6398317.1"/>
    </source>
</evidence>
<keyword evidence="3" id="KW-1185">Reference proteome</keyword>
<dbReference type="Proteomes" id="UP001152519">
    <property type="component" value="Unassembled WGS sequence"/>
</dbReference>
<reference evidence="2" key="1">
    <citation type="submission" date="2021-05" db="EMBL/GenBank/DDBJ databases">
        <authorList>
            <person name="Arsene-Ploetze F."/>
        </authorList>
    </citation>
    <scope>NUCLEOTIDE SEQUENCE</scope>
    <source>
        <strain evidence="2">DSM 42138</strain>
    </source>
</reference>
<sequence>MDSSTLLGLAGIGGTVVAAGIGMSGGLLQASITRRGTAAAEDHKARRQVYGACATVLLARRDAVAELRELFRADVLDQSAAEQLLAEIESLRQDAARAIGAVMVEGPKAVGDAAGHAGLNSERAARRYRGWAADIAGGRDLGDLRTSTLDTATQDWQYMNWAVGSFLDECRKVLHPTEQE</sequence>
<keyword evidence="1" id="KW-1133">Transmembrane helix</keyword>
<dbReference type="RefSeq" id="WP_251499542.1">
    <property type="nucleotide sequence ID" value="NZ_CAJSLV010000102.1"/>
</dbReference>
<name>A0A9W4E2N0_9ACTN</name>
<accession>A0A9W4E2N0</accession>
<proteinExistence type="predicted"/>
<evidence type="ECO:0000256" key="1">
    <source>
        <dbReference type="SAM" id="Phobius"/>
    </source>
</evidence>
<dbReference type="EMBL" id="CAJSLV010000102">
    <property type="protein sequence ID" value="CAG6398317.1"/>
    <property type="molecule type" value="Genomic_DNA"/>
</dbReference>
<keyword evidence="1" id="KW-0812">Transmembrane</keyword>
<protein>
    <submittedName>
        <fullName evidence="2">Uncharacterized protein</fullName>
    </submittedName>
</protein>
<feature type="transmembrane region" description="Helical" evidence="1">
    <location>
        <begin position="6"/>
        <end position="28"/>
    </location>
</feature>
<keyword evidence="1" id="KW-0472">Membrane</keyword>